<dbReference type="Proteomes" id="UP001558613">
    <property type="component" value="Unassembled WGS sequence"/>
</dbReference>
<comment type="caution">
    <text evidence="2">The sequence shown here is derived from an EMBL/GenBank/DDBJ whole genome shotgun (WGS) entry which is preliminary data.</text>
</comment>
<reference evidence="2 3" key="1">
    <citation type="submission" date="2023-09" db="EMBL/GenBank/DDBJ databases">
        <authorList>
            <person name="Wang M."/>
        </authorList>
    </citation>
    <scope>NUCLEOTIDE SEQUENCE [LARGE SCALE GENOMIC DNA]</scope>
    <source>
        <strain evidence="2">GT-2023</strain>
        <tissue evidence="2">Liver</tissue>
    </source>
</reference>
<evidence type="ECO:0000256" key="1">
    <source>
        <dbReference type="SAM" id="MobiDB-lite"/>
    </source>
</evidence>
<evidence type="ECO:0000313" key="2">
    <source>
        <dbReference type="EMBL" id="KAL1278775.1"/>
    </source>
</evidence>
<protein>
    <submittedName>
        <fullName evidence="2">Uncharacterized protein</fullName>
    </submittedName>
</protein>
<name>A0ABR3NP13_9TELE</name>
<keyword evidence="3" id="KW-1185">Reference proteome</keyword>
<accession>A0ABR3NP13</accession>
<sequence>MDDAIAGTSSEQAKLRTRLDALKPSVSAAVRLSQASQVLRRAGHLKPRQFGVGDAVLARDYRGRERWPSGVVTAQSGPVSYTVDVGTSEEWRRHADQLLSIPNQTAKTQFTELPDNKNVSVPVQTSVNATSPAPTTREQVVYSNISADSRLPYIPPTQKNHFLPSSWISRHSNDFMCKQAIVIKLMYASVNIKVGIQNLNLRSSGSSFTPTIDGNTWSRSRQHRLSISVSVGNSHISTTGCCLPVSSHPLRGRVSGATLLQNGQGGQTVGPAATGSRQSMQGVVLDDEQTEVPSRETGRA</sequence>
<feature type="region of interest" description="Disordered" evidence="1">
    <location>
        <begin position="261"/>
        <end position="300"/>
    </location>
</feature>
<organism evidence="2 3">
    <name type="scientific">Cirrhinus molitorella</name>
    <name type="common">mud carp</name>
    <dbReference type="NCBI Taxonomy" id="172907"/>
    <lineage>
        <taxon>Eukaryota</taxon>
        <taxon>Metazoa</taxon>
        <taxon>Chordata</taxon>
        <taxon>Craniata</taxon>
        <taxon>Vertebrata</taxon>
        <taxon>Euteleostomi</taxon>
        <taxon>Actinopterygii</taxon>
        <taxon>Neopterygii</taxon>
        <taxon>Teleostei</taxon>
        <taxon>Ostariophysi</taxon>
        <taxon>Cypriniformes</taxon>
        <taxon>Cyprinidae</taxon>
        <taxon>Labeoninae</taxon>
        <taxon>Labeonini</taxon>
        <taxon>Cirrhinus</taxon>
    </lineage>
</organism>
<dbReference type="EMBL" id="JAYMGO010000003">
    <property type="protein sequence ID" value="KAL1278775.1"/>
    <property type="molecule type" value="Genomic_DNA"/>
</dbReference>
<proteinExistence type="predicted"/>
<evidence type="ECO:0000313" key="3">
    <source>
        <dbReference type="Proteomes" id="UP001558613"/>
    </source>
</evidence>
<gene>
    <name evidence="2" type="ORF">QQF64_025448</name>
</gene>